<reference evidence="2 3" key="1">
    <citation type="journal article" date="2019" name="Emerg. Microbes Infect.">
        <title>Comprehensive subspecies identification of 175 nontuberculous mycobacteria species based on 7547 genomic profiles.</title>
        <authorList>
            <person name="Matsumoto Y."/>
            <person name="Kinjo T."/>
            <person name="Motooka D."/>
            <person name="Nabeya D."/>
            <person name="Jung N."/>
            <person name="Uechi K."/>
            <person name="Horii T."/>
            <person name="Iida T."/>
            <person name="Fujita J."/>
            <person name="Nakamura S."/>
        </authorList>
    </citation>
    <scope>NUCLEOTIDE SEQUENCE [LARGE SCALE GENOMIC DNA]</scope>
    <source>
        <strain evidence="2 3">JCM 6370</strain>
    </source>
</reference>
<evidence type="ECO:0000313" key="2">
    <source>
        <dbReference type="EMBL" id="BBY79366.1"/>
    </source>
</evidence>
<gene>
    <name evidence="2" type="ORF">MPUL_05240</name>
</gene>
<dbReference type="EMBL" id="AP022599">
    <property type="protein sequence ID" value="BBY79366.1"/>
    <property type="molecule type" value="Genomic_DNA"/>
</dbReference>
<evidence type="ECO:0000313" key="3">
    <source>
        <dbReference type="Proteomes" id="UP000467252"/>
    </source>
</evidence>
<name>A0A7I7UGS1_MYCPV</name>
<sequence length="128" mass="14085">MDRRAGDVGAGWYTESYDGHPMRRRQQCDMRHAERVAGDGLRPGNFKNVIQNIWYLFAMSDTRCSVSGTDRPPRYTYRSGSAGAPESGAIGIPTARRGRTGQPGIAEVCGPLKPQRHVVPDELPVSVQ</sequence>
<protein>
    <submittedName>
        <fullName evidence="2">Uncharacterized protein</fullName>
    </submittedName>
</protein>
<dbReference type="AlphaFoldDB" id="A0A7I7UGS1"/>
<accession>A0A7I7UGS1</accession>
<organism evidence="2 3">
    <name type="scientific">Mycolicibacterium pulveris</name>
    <name type="common">Mycobacterium pulveris</name>
    <dbReference type="NCBI Taxonomy" id="36813"/>
    <lineage>
        <taxon>Bacteria</taxon>
        <taxon>Bacillati</taxon>
        <taxon>Actinomycetota</taxon>
        <taxon>Actinomycetes</taxon>
        <taxon>Mycobacteriales</taxon>
        <taxon>Mycobacteriaceae</taxon>
        <taxon>Mycolicibacterium</taxon>
    </lineage>
</organism>
<keyword evidence="3" id="KW-1185">Reference proteome</keyword>
<evidence type="ECO:0000256" key="1">
    <source>
        <dbReference type="SAM" id="MobiDB-lite"/>
    </source>
</evidence>
<dbReference type="Proteomes" id="UP000467252">
    <property type="component" value="Chromosome"/>
</dbReference>
<feature type="region of interest" description="Disordered" evidence="1">
    <location>
        <begin position="67"/>
        <end position="110"/>
    </location>
</feature>
<proteinExistence type="predicted"/>